<reference evidence="1 2" key="1">
    <citation type="submission" date="2020-06" db="EMBL/GenBank/DDBJ databases">
        <authorList>
            <person name="Li R."/>
            <person name="Bekaert M."/>
        </authorList>
    </citation>
    <scope>NUCLEOTIDE SEQUENCE [LARGE SCALE GENOMIC DNA]</scope>
    <source>
        <strain evidence="2">wild</strain>
    </source>
</reference>
<dbReference type="Proteomes" id="UP000507470">
    <property type="component" value="Unassembled WGS sequence"/>
</dbReference>
<accession>A0A6J8B536</accession>
<evidence type="ECO:0000313" key="2">
    <source>
        <dbReference type="Proteomes" id="UP000507470"/>
    </source>
</evidence>
<proteinExistence type="predicted"/>
<sequence>MNMDKLPKFLLSAIKSACDKFSTITYSVHGDDEKARISIMFSKSDNKQVKRKSGAALRRDNKRLREYNESSNKIQVTSLDTLDNITVETENNITSARMDEFNMECENEPKDASGYTSKQLGNNVERLYVNIDDSSNRFSDVHINRLDSSIDTPVEKTIVTKLKPNRIVKHKDNGPNVDTEKCVLDTSSSSQPLHEEFGKIVYKKSRVGRDVLIGKVKNRKLLITYEMDRMAIKTLNDDDYNYEHYEELVLKEFEDVTETIFWNERVNYGIEKMMDYVKQHNL</sequence>
<name>A0A6J8B536_MYTCO</name>
<organism evidence="1 2">
    <name type="scientific">Mytilus coruscus</name>
    <name type="common">Sea mussel</name>
    <dbReference type="NCBI Taxonomy" id="42192"/>
    <lineage>
        <taxon>Eukaryota</taxon>
        <taxon>Metazoa</taxon>
        <taxon>Spiralia</taxon>
        <taxon>Lophotrochozoa</taxon>
        <taxon>Mollusca</taxon>
        <taxon>Bivalvia</taxon>
        <taxon>Autobranchia</taxon>
        <taxon>Pteriomorphia</taxon>
        <taxon>Mytilida</taxon>
        <taxon>Mytiloidea</taxon>
        <taxon>Mytilidae</taxon>
        <taxon>Mytilinae</taxon>
        <taxon>Mytilus</taxon>
    </lineage>
</organism>
<gene>
    <name evidence="1" type="ORF">MCOR_15142</name>
</gene>
<evidence type="ECO:0000313" key="1">
    <source>
        <dbReference type="EMBL" id="CAC5379038.1"/>
    </source>
</evidence>
<protein>
    <submittedName>
        <fullName evidence="1">Uncharacterized protein</fullName>
    </submittedName>
</protein>
<keyword evidence="2" id="KW-1185">Reference proteome</keyword>
<dbReference type="AlphaFoldDB" id="A0A6J8B536"/>
<dbReference type="EMBL" id="CACVKT020002619">
    <property type="protein sequence ID" value="CAC5379038.1"/>
    <property type="molecule type" value="Genomic_DNA"/>
</dbReference>
<dbReference type="OrthoDB" id="6070643at2759"/>